<dbReference type="EMBL" id="PVXP01000116">
    <property type="protein sequence ID" value="PRR78840.1"/>
    <property type="molecule type" value="Genomic_DNA"/>
</dbReference>
<reference evidence="1 2" key="1">
    <citation type="submission" date="2018-03" db="EMBL/GenBank/DDBJ databases">
        <title>Genome sequence of Clostridium luticellarii DSM 29923.</title>
        <authorList>
            <person name="Poehlein A."/>
            <person name="Daniel R."/>
        </authorList>
    </citation>
    <scope>NUCLEOTIDE SEQUENCE [LARGE SCALE GENOMIC DNA]</scope>
    <source>
        <strain evidence="1 2">DSM 29923</strain>
    </source>
</reference>
<accession>A0A2T0B4M4</accession>
<keyword evidence="2" id="KW-1185">Reference proteome</keyword>
<name>A0A2T0B4M4_9CLOT</name>
<dbReference type="AlphaFoldDB" id="A0A2T0B4M4"/>
<comment type="caution">
    <text evidence="1">The sequence shown here is derived from an EMBL/GenBank/DDBJ whole genome shotgun (WGS) entry which is preliminary data.</text>
</comment>
<proteinExistence type="predicted"/>
<organism evidence="1 2">
    <name type="scientific">Clostridium luticellarii</name>
    <dbReference type="NCBI Taxonomy" id="1691940"/>
    <lineage>
        <taxon>Bacteria</taxon>
        <taxon>Bacillati</taxon>
        <taxon>Bacillota</taxon>
        <taxon>Clostridia</taxon>
        <taxon>Eubacteriales</taxon>
        <taxon>Clostridiaceae</taxon>
        <taxon>Clostridium</taxon>
    </lineage>
</organism>
<gene>
    <name evidence="1" type="ORF">CLLU_35910</name>
</gene>
<protein>
    <submittedName>
        <fullName evidence="1">Uncharacterized protein</fullName>
    </submittedName>
</protein>
<evidence type="ECO:0000313" key="1">
    <source>
        <dbReference type="EMBL" id="PRR78840.1"/>
    </source>
</evidence>
<dbReference type="Proteomes" id="UP000237798">
    <property type="component" value="Unassembled WGS sequence"/>
</dbReference>
<sequence length="31" mass="3250">MICVYDKKTAKGNFDNSGLGVLSDAGSIMTL</sequence>
<evidence type="ECO:0000313" key="2">
    <source>
        <dbReference type="Proteomes" id="UP000237798"/>
    </source>
</evidence>